<dbReference type="CDD" id="cd00303">
    <property type="entry name" value="retropepsin_like"/>
    <property type="match status" value="1"/>
</dbReference>
<accession>A0A2I4ALX3</accession>
<dbReference type="KEGG" id="alim:106512418"/>
<dbReference type="GeneID" id="106512418"/>
<dbReference type="RefSeq" id="XP_013856495.1">
    <property type="nucleotide sequence ID" value="XM_014001041.1"/>
</dbReference>
<feature type="non-terminal residue" evidence="2">
    <location>
        <position position="253"/>
    </location>
</feature>
<protein>
    <submittedName>
        <fullName evidence="2">Uncharacterized protein LOC106512418</fullName>
    </submittedName>
</protein>
<dbReference type="InParanoid" id="A0A2I4ALX3"/>
<keyword evidence="1" id="KW-1185">Reference proteome</keyword>
<sequence>MGGVTVTCLVDTGSMVSTVSESFFRQHMESWGLEHLQSCHWLELRAANGLKIPYVGYLELDVQLCGKLIPNCGVLVVQDPCGELPAKVPGVLGMNVIRKCYQELFGLHGVAWSSVSGVSEAPQSVMRALQQCQSAYSQEPHSPGRVKVRGKKGCRIPGGVMKIVAATCSDGYSGSTALFEPLESGLPSGLLASPALVPVIRGTVYVPIINVGLTEVVLYPRTVVGTLNVVNVVSLPAGGERDPERDGGHDDMA</sequence>
<proteinExistence type="predicted"/>
<dbReference type="AlphaFoldDB" id="A0A2I4ALX3"/>
<dbReference type="SUPFAM" id="SSF50630">
    <property type="entry name" value="Acid proteases"/>
    <property type="match status" value="1"/>
</dbReference>
<dbReference type="Gene3D" id="2.40.70.10">
    <property type="entry name" value="Acid Proteases"/>
    <property type="match status" value="1"/>
</dbReference>
<name>A0A2I4ALX3_AUSLI</name>
<dbReference type="Proteomes" id="UP000192220">
    <property type="component" value="Unplaced"/>
</dbReference>
<evidence type="ECO:0000313" key="2">
    <source>
        <dbReference type="RefSeq" id="XP_013856495.1"/>
    </source>
</evidence>
<dbReference type="InterPro" id="IPR021109">
    <property type="entry name" value="Peptidase_aspartic_dom_sf"/>
</dbReference>
<organism evidence="1 2">
    <name type="scientific">Austrofundulus limnaeus</name>
    <name type="common">Annual killifish</name>
    <dbReference type="NCBI Taxonomy" id="52670"/>
    <lineage>
        <taxon>Eukaryota</taxon>
        <taxon>Metazoa</taxon>
        <taxon>Chordata</taxon>
        <taxon>Craniata</taxon>
        <taxon>Vertebrata</taxon>
        <taxon>Euteleostomi</taxon>
        <taxon>Actinopterygii</taxon>
        <taxon>Neopterygii</taxon>
        <taxon>Teleostei</taxon>
        <taxon>Neoteleostei</taxon>
        <taxon>Acanthomorphata</taxon>
        <taxon>Ovalentaria</taxon>
        <taxon>Atherinomorphae</taxon>
        <taxon>Cyprinodontiformes</taxon>
        <taxon>Rivulidae</taxon>
        <taxon>Austrofundulus</taxon>
    </lineage>
</organism>
<dbReference type="STRING" id="52670.A0A2I4ALX3"/>
<evidence type="ECO:0000313" key="1">
    <source>
        <dbReference type="Proteomes" id="UP000192220"/>
    </source>
</evidence>
<reference evidence="2" key="1">
    <citation type="submission" date="2025-08" db="UniProtKB">
        <authorList>
            <consortium name="RefSeq"/>
        </authorList>
    </citation>
    <scope>IDENTIFICATION</scope>
</reference>
<gene>
    <name evidence="2" type="primary">LOC106512418</name>
</gene>
<dbReference type="OrthoDB" id="4369127at2759"/>